<protein>
    <submittedName>
        <fullName evidence="3">Uncharacterized protein</fullName>
    </submittedName>
</protein>
<dbReference type="AlphaFoldDB" id="A0A365QRE7"/>
<evidence type="ECO:0000256" key="1">
    <source>
        <dbReference type="SAM" id="MobiDB-lite"/>
    </source>
</evidence>
<comment type="caution">
    <text evidence="3">The sequence shown here is derived from an EMBL/GenBank/DDBJ whole genome shotgun (WGS) entry which is preliminary data.</text>
</comment>
<proteinExistence type="predicted"/>
<feature type="region of interest" description="Disordered" evidence="1">
    <location>
        <begin position="295"/>
        <end position="318"/>
    </location>
</feature>
<feature type="transmembrane region" description="Helical" evidence="2">
    <location>
        <begin position="40"/>
        <end position="59"/>
    </location>
</feature>
<keyword evidence="2" id="KW-0472">Membrane</keyword>
<accession>A0A365QRE7</accession>
<dbReference type="EMBL" id="QMFZ01000022">
    <property type="protein sequence ID" value="RBB36773.1"/>
    <property type="molecule type" value="Genomic_DNA"/>
</dbReference>
<name>A0A365QRE7_9BURK</name>
<dbReference type="Proteomes" id="UP000252458">
    <property type="component" value="Unassembled WGS sequence"/>
</dbReference>
<evidence type="ECO:0000313" key="3">
    <source>
        <dbReference type="EMBL" id="RBB36773.1"/>
    </source>
</evidence>
<gene>
    <name evidence="3" type="ORF">DPV79_24255</name>
</gene>
<evidence type="ECO:0000313" key="4">
    <source>
        <dbReference type="Proteomes" id="UP000252458"/>
    </source>
</evidence>
<feature type="transmembrane region" description="Helical" evidence="2">
    <location>
        <begin position="100"/>
        <end position="123"/>
    </location>
</feature>
<feature type="transmembrane region" description="Helical" evidence="2">
    <location>
        <begin position="71"/>
        <end position="88"/>
    </location>
</feature>
<evidence type="ECO:0000256" key="2">
    <source>
        <dbReference type="SAM" id="Phobius"/>
    </source>
</evidence>
<reference evidence="3 4" key="1">
    <citation type="submission" date="2018-06" db="EMBL/GenBank/DDBJ databases">
        <title>Draft genome sequence of Burkholderia reimsis strain BE51 isolated from a French agricultural soil.</title>
        <authorList>
            <person name="Esmaeel Q."/>
        </authorList>
    </citation>
    <scope>NUCLEOTIDE SEQUENCE [LARGE SCALE GENOMIC DNA]</scope>
    <source>
        <strain evidence="3 4">BE51</strain>
    </source>
</reference>
<keyword evidence="2" id="KW-1133">Transmembrane helix</keyword>
<organism evidence="3 4">
    <name type="scientific">Burkholderia reimsis</name>
    <dbReference type="NCBI Taxonomy" id="2234132"/>
    <lineage>
        <taxon>Bacteria</taxon>
        <taxon>Pseudomonadati</taxon>
        <taxon>Pseudomonadota</taxon>
        <taxon>Betaproteobacteria</taxon>
        <taxon>Burkholderiales</taxon>
        <taxon>Burkholderiaceae</taxon>
        <taxon>Burkholderia</taxon>
    </lineage>
</organism>
<sequence>MRLNVGFDMSSIDQTTRFPNMGPITIVRQLPSDRTAVMNLVRLGAFSATTVSIAIAMYAGWHRGGSVVERVMSISIGCVAVVFVHLLPMGRRLLNGSARLIAFVLWCVGLVVVLYGQVTFVLISRQHAGEQRAATVPMTTPLSREQVPPGRSLTEIARDVAKAKIDLARKDARPCVFDCQRVKVGRTVLVTQIATLEAEATEVRRREAEDDRRSEIADREATLRSVLRSDPVARQIAPWFGTTEGRLEMMLAVACAVVLEGSAIMGWALVSVVSGRASCRDPVVFGRDREPSEQRVVVSESGIVPDDSPGSASDHEAVRTRDAPIACDNAVSRGGGDDDDLRQLQQIHEAVVAGRLRPTQEAIRKHLRCGQPRAGHLNRLYVRKFGSTRTKNRDGTEAGAIRCRGELSGHVPSETTLIVGSNQGGNHADH</sequence>
<keyword evidence="2" id="KW-0812">Transmembrane</keyword>
<keyword evidence="4" id="KW-1185">Reference proteome</keyword>